<evidence type="ECO:0000256" key="8">
    <source>
        <dbReference type="ARBA" id="ARBA00023136"/>
    </source>
</evidence>
<dbReference type="Proteomes" id="UP001055200">
    <property type="component" value="Chromosome"/>
</dbReference>
<dbReference type="Gene3D" id="3.40.50.300">
    <property type="entry name" value="P-loop containing nucleotide triphosphate hydrolases"/>
    <property type="match status" value="4"/>
</dbReference>
<name>A0ABY3TZ08_9MYCO</name>
<feature type="domain" description="FtsK" evidence="11">
    <location>
        <begin position="826"/>
        <end position="1029"/>
    </location>
</feature>
<keyword evidence="5 9" id="KW-0547">Nucleotide-binding</keyword>
<feature type="binding site" evidence="9">
    <location>
        <begin position="491"/>
        <end position="498"/>
    </location>
    <ligand>
        <name>ATP</name>
        <dbReference type="ChEBI" id="CHEBI:30616"/>
    </ligand>
</feature>
<proteinExistence type="predicted"/>
<evidence type="ECO:0000256" key="9">
    <source>
        <dbReference type="PROSITE-ProRule" id="PRU00289"/>
    </source>
</evidence>
<dbReference type="CDD" id="cd01127">
    <property type="entry name" value="TrwB_TraG_TraD_VirD4"/>
    <property type="match status" value="1"/>
</dbReference>
<evidence type="ECO:0000256" key="2">
    <source>
        <dbReference type="ARBA" id="ARBA00022475"/>
    </source>
</evidence>
<keyword evidence="2" id="KW-1003">Cell membrane</keyword>
<reference evidence="12" key="1">
    <citation type="submission" date="2022-08" db="EMBL/GenBank/DDBJ databases">
        <title>Complete genome sequence of 14 non-tuberculosis mycobacteria type-strains.</title>
        <authorList>
            <person name="Igarashi Y."/>
            <person name="Osugi A."/>
            <person name="Mitarai S."/>
        </authorList>
    </citation>
    <scope>NUCLEOTIDE SEQUENCE</scope>
    <source>
        <strain evidence="12">DSM 45575</strain>
    </source>
</reference>
<evidence type="ECO:0000256" key="10">
    <source>
        <dbReference type="SAM" id="Phobius"/>
    </source>
</evidence>
<dbReference type="NCBIfam" id="TIGR03925">
    <property type="entry name" value="T7SS_EccC_b"/>
    <property type="match status" value="1"/>
</dbReference>
<keyword evidence="13" id="KW-1185">Reference proteome</keyword>
<evidence type="ECO:0000256" key="6">
    <source>
        <dbReference type="ARBA" id="ARBA00022840"/>
    </source>
</evidence>
<dbReference type="NCBIfam" id="TIGR03924">
    <property type="entry name" value="T7SS_EccC_a"/>
    <property type="match status" value="1"/>
</dbReference>
<accession>A0ABY3TZ08</accession>
<dbReference type="RefSeq" id="WP_240171216.1">
    <property type="nucleotide sequence ID" value="NZ_CP092365.1"/>
</dbReference>
<gene>
    <name evidence="12" type="primary">eccCa</name>
    <name evidence="12" type="ORF">MIU77_00760</name>
</gene>
<sequence length="1378" mass="151122">MREIYTPRRRVAGPIRRDEKFLLDPPPELPRSIQVGAVRKALPFVFGVAIVGMIVIMFVSGFRQMNPMYLFFMAMMALGLFQSLQGQGANSEMSTPEVNSERAEYLRYLSATAAKVRAAGERQRAGAEWSHPDPELLDAAVGSPRMWERGSTDHDYLKVRVGRTPVALSSQVKVKPVDSELDLEPVTKTALQHMRAVQQTIPHCPKAVDLCGIGMVSVYGDRDLFASATRSWVCQLVCWHSPSAAAVAIVSPELETRWGWAKWLPHTETTETDGAGPARYLATSLDCLEPLLAPLIKDRSELVSTTGVATAEGPSKSHRHLLVIVDDPRVATAALKRLGARDGVTVVGCCSGAGPDRDYATGDRELVLLLDRPDGGRPSLRQWRNFRWRSFCEQPDLMAAPVSRNLARLLSQWDVGATGRQNAESQAVQGLLGLLNIDNAARLDVDNLWARRPLDDQLRIPVGLQPGGAPLMIDLKDEADGGNGPHGLMIGMTGSGKSKLLTAIVFGLLVRHSPDVVQVFLGDFKDEAGMDAFAGYPHTVAVVSNMEEKRSLVERFGETLFGILDRRGRIFKETGTRIKGAAFESLREYNETRAARPEAGLPAIPTMFVILDEFSLMLKDHPNMAEVFDVVTRKGRSYGMFFLFASQTLDEGVIKKIPDNTQYRFGLKVASPSISRRVIGTEDAYHIPDGKQYKGTGFFVRAPGAEPTKFRGFLLPDRYEPPVLVDRTVIAARPRVRVFTAAEVRRDDDTVIEEIIDDDAGLVGPPRSLVLTVGPQLAAAWGKEPEQLWSPPLDDPIPLDAVLRQAEGMRPPGTAGIPWWPLGEIDQPRLLTHGLVTYCLNQGHVSLLGMRSSELSMVVQTFVLAAAGRYSPRDIGFYILSYGGPELAALRDLPHVGAIGGRDRSELTARIFGDFDAMLARRRALFHRYDIASLDEYRRRRTAGEAGLDDGYPLDIFLIVDGWEDFLSDNTSLLNPKNPYRQNVEDLAGGELGVHIMVTAADWIKLGMTLQSRLSCRWELKLAGSASSQVRPRPEDAMIRPQDRIPANEPGRGITSAGDVIRFAVGRLDGRASMDDTDLKIREAVGTLAARHAGERRAPAPRLLPTALDAAGLENRAAAGEQFAIGMRGRDLEPLTLDFAEDPLLGVYGDSKTGKTTFLRALLRGVVRRRAGEASRAIVMVCDTKRRLSGETRFLIENDDYYETDPGSIAERLIALGALLEQRTPPKDLSWEAKRNWTFRGPVIYLFIDDVDTVPAQVQIHRAPQPGSAAPPPGHGLTVPTWAPLAQHLANAHDIGLRIVFTHKAAGSYLAESTPTSLAGLIATQRTNRILLASRSTADKIGGMKFEADLPPGRGYLIATHSDNEGHVQLALPAESPR</sequence>
<evidence type="ECO:0000259" key="11">
    <source>
        <dbReference type="PROSITE" id="PS50901"/>
    </source>
</evidence>
<evidence type="ECO:0000256" key="7">
    <source>
        <dbReference type="ARBA" id="ARBA00022989"/>
    </source>
</evidence>
<evidence type="ECO:0000256" key="3">
    <source>
        <dbReference type="ARBA" id="ARBA00022692"/>
    </source>
</evidence>
<evidence type="ECO:0000256" key="5">
    <source>
        <dbReference type="ARBA" id="ARBA00022741"/>
    </source>
</evidence>
<keyword evidence="3 10" id="KW-0812">Transmembrane</keyword>
<comment type="subcellular location">
    <subcellularLocation>
        <location evidence="1">Cell membrane</location>
        <topology evidence="1">Multi-pass membrane protein</topology>
    </subcellularLocation>
</comment>
<dbReference type="InterPro" id="IPR050206">
    <property type="entry name" value="FtsK/SpoIIIE/SftA"/>
</dbReference>
<dbReference type="PROSITE" id="PS50901">
    <property type="entry name" value="FTSK"/>
    <property type="match status" value="2"/>
</dbReference>
<organism evidence="12 13">
    <name type="scientific">Mycolicibacillus parakoreensis</name>
    <dbReference type="NCBI Taxonomy" id="1069221"/>
    <lineage>
        <taxon>Bacteria</taxon>
        <taxon>Bacillati</taxon>
        <taxon>Actinomycetota</taxon>
        <taxon>Actinomycetes</taxon>
        <taxon>Mycobacteriales</taxon>
        <taxon>Mycobacteriaceae</taxon>
        <taxon>Mycolicibacillus</taxon>
    </lineage>
</organism>
<dbReference type="EMBL" id="CP092365">
    <property type="protein sequence ID" value="ULN52957.1"/>
    <property type="molecule type" value="Genomic_DNA"/>
</dbReference>
<evidence type="ECO:0000256" key="1">
    <source>
        <dbReference type="ARBA" id="ARBA00004651"/>
    </source>
</evidence>
<keyword evidence="8 10" id="KW-0472">Membrane</keyword>
<dbReference type="InterPro" id="IPR023837">
    <property type="entry name" value="EccCb-like_Actinobacteria"/>
</dbReference>
<evidence type="ECO:0000313" key="12">
    <source>
        <dbReference type="EMBL" id="ULN52957.1"/>
    </source>
</evidence>
<evidence type="ECO:0000313" key="13">
    <source>
        <dbReference type="Proteomes" id="UP001055200"/>
    </source>
</evidence>
<feature type="transmembrane region" description="Helical" evidence="10">
    <location>
        <begin position="41"/>
        <end position="62"/>
    </location>
</feature>
<dbReference type="InterPro" id="IPR027417">
    <property type="entry name" value="P-loop_NTPase"/>
</dbReference>
<keyword evidence="6 9" id="KW-0067">ATP-binding</keyword>
<dbReference type="InterPro" id="IPR002543">
    <property type="entry name" value="FtsK_dom"/>
</dbReference>
<dbReference type="InterPro" id="IPR003593">
    <property type="entry name" value="AAA+_ATPase"/>
</dbReference>
<keyword evidence="7 10" id="KW-1133">Transmembrane helix</keyword>
<dbReference type="PANTHER" id="PTHR22683:SF1">
    <property type="entry name" value="TYPE VII SECRETION SYSTEM PROTEIN ESSC"/>
    <property type="match status" value="1"/>
</dbReference>
<feature type="domain" description="FtsK" evidence="11">
    <location>
        <begin position="468"/>
        <end position="676"/>
    </location>
</feature>
<dbReference type="Pfam" id="PF01580">
    <property type="entry name" value="FtsK_SpoIIIE"/>
    <property type="match status" value="2"/>
</dbReference>
<protein>
    <submittedName>
        <fullName evidence="12">Type VII secretion protein EccCa</fullName>
    </submittedName>
</protein>
<keyword evidence="4" id="KW-0677">Repeat</keyword>
<feature type="binding site" evidence="9">
    <location>
        <begin position="849"/>
        <end position="856"/>
    </location>
    <ligand>
        <name>ATP</name>
        <dbReference type="ChEBI" id="CHEBI:30616"/>
    </ligand>
</feature>
<evidence type="ECO:0000256" key="4">
    <source>
        <dbReference type="ARBA" id="ARBA00022737"/>
    </source>
</evidence>
<dbReference type="PANTHER" id="PTHR22683">
    <property type="entry name" value="SPORULATION PROTEIN RELATED"/>
    <property type="match status" value="1"/>
</dbReference>
<dbReference type="SMART" id="SM00382">
    <property type="entry name" value="AAA"/>
    <property type="match status" value="2"/>
</dbReference>
<dbReference type="SUPFAM" id="SSF52540">
    <property type="entry name" value="P-loop containing nucleoside triphosphate hydrolases"/>
    <property type="match status" value="2"/>
</dbReference>
<dbReference type="InterPro" id="IPR023836">
    <property type="entry name" value="EccCa-like_Actinobacteria"/>
</dbReference>